<keyword evidence="1" id="KW-1133">Transmembrane helix</keyword>
<dbReference type="Proteomes" id="UP000005104">
    <property type="component" value="Chromosome"/>
</dbReference>
<keyword evidence="3" id="KW-1185">Reference proteome</keyword>
<sequence length="210" mass="23029">MAIIQPAFEISEQAMAGLLSGDLVRHGGVIYNATGGIFEHLKDVSLPETESGALVKAVKILKKPQTILIGLGAVAVGVGIALYAHSKSKQKRSEHGTEIQAPKWVETYNASLCAYLDAIRNGNMSIDIIARLMAELDEMKINSDSRNVTIQFSIEQFDTLVNLVFDYTRKLAEANSVEFNISREPVSSENAIVDLQCYLEIQKQIFENAA</sequence>
<gene>
    <name evidence="2" type="ORF">DesyoDRAFT_4746</name>
</gene>
<dbReference type="AlphaFoldDB" id="H5XYY4"/>
<evidence type="ECO:0000313" key="3">
    <source>
        <dbReference type="Proteomes" id="UP000005104"/>
    </source>
</evidence>
<reference evidence="2 3" key="1">
    <citation type="submission" date="2011-11" db="EMBL/GenBank/DDBJ databases">
        <title>The Noncontiguous Finished genome of Desulfosporosinus youngiae DSM 17734.</title>
        <authorList>
            <consortium name="US DOE Joint Genome Institute (JGI-PGF)"/>
            <person name="Lucas S."/>
            <person name="Han J."/>
            <person name="Lapidus A."/>
            <person name="Cheng J.-F."/>
            <person name="Goodwin L."/>
            <person name="Pitluck S."/>
            <person name="Peters L."/>
            <person name="Ovchinnikova G."/>
            <person name="Lu M."/>
            <person name="Land M.L."/>
            <person name="Hauser L."/>
            <person name="Pester M."/>
            <person name="Spring S."/>
            <person name="Ollivier B."/>
            <person name="Rattei T."/>
            <person name="Klenk H.-P."/>
            <person name="Wagner M."/>
            <person name="Loy A."/>
            <person name="Woyke T.J."/>
        </authorList>
    </citation>
    <scope>NUCLEOTIDE SEQUENCE [LARGE SCALE GENOMIC DNA]</scope>
    <source>
        <strain evidence="2 3">DSM 17734</strain>
    </source>
</reference>
<proteinExistence type="predicted"/>
<keyword evidence="1" id="KW-0812">Transmembrane</keyword>
<evidence type="ECO:0000313" key="2">
    <source>
        <dbReference type="EMBL" id="EHQ91690.1"/>
    </source>
</evidence>
<organism evidence="2 3">
    <name type="scientific">Desulfosporosinus youngiae DSM 17734</name>
    <dbReference type="NCBI Taxonomy" id="768710"/>
    <lineage>
        <taxon>Bacteria</taxon>
        <taxon>Bacillati</taxon>
        <taxon>Bacillota</taxon>
        <taxon>Clostridia</taxon>
        <taxon>Eubacteriales</taxon>
        <taxon>Desulfitobacteriaceae</taxon>
        <taxon>Desulfosporosinus</taxon>
    </lineage>
</organism>
<name>H5XYY4_9FIRM</name>
<dbReference type="OrthoDB" id="2086583at2"/>
<protein>
    <submittedName>
        <fullName evidence="2">Uncharacterized protein</fullName>
    </submittedName>
</protein>
<evidence type="ECO:0000256" key="1">
    <source>
        <dbReference type="SAM" id="Phobius"/>
    </source>
</evidence>
<accession>H5XYY4</accession>
<feature type="transmembrane region" description="Helical" evidence="1">
    <location>
        <begin position="66"/>
        <end position="84"/>
    </location>
</feature>
<keyword evidence="1" id="KW-0472">Membrane</keyword>
<dbReference type="EMBL" id="CM001441">
    <property type="protein sequence ID" value="EHQ91690.1"/>
    <property type="molecule type" value="Genomic_DNA"/>
</dbReference>
<dbReference type="HOGENOM" id="CLU_1359585_0_0_9"/>
<dbReference type="RefSeq" id="WP_007786732.1">
    <property type="nucleotide sequence ID" value="NZ_CM001441.1"/>
</dbReference>